<keyword evidence="8" id="KW-0961">Cell wall biogenesis/degradation</keyword>
<dbReference type="Proteomes" id="UP000836404">
    <property type="component" value="Unassembled WGS sequence"/>
</dbReference>
<dbReference type="InterPro" id="IPR000757">
    <property type="entry name" value="Beta-glucanase-like"/>
</dbReference>
<evidence type="ECO:0000256" key="4">
    <source>
        <dbReference type="ARBA" id="ARBA00022968"/>
    </source>
</evidence>
<dbReference type="InterPro" id="IPR013320">
    <property type="entry name" value="ConA-like_dom_sf"/>
</dbReference>
<evidence type="ECO:0000256" key="5">
    <source>
        <dbReference type="ARBA" id="ARBA00022989"/>
    </source>
</evidence>
<dbReference type="GO" id="GO:0005886">
    <property type="term" value="C:plasma membrane"/>
    <property type="evidence" value="ECO:0007669"/>
    <property type="project" value="TreeGrafter"/>
</dbReference>
<evidence type="ECO:0000313" key="11">
    <source>
        <dbReference type="EMBL" id="CAD6919313.1"/>
    </source>
</evidence>
<comment type="subcellular location">
    <subcellularLocation>
        <location evidence="1">Membrane</location>
        <topology evidence="1">Single-pass type II membrane protein</topology>
    </subcellularLocation>
</comment>
<evidence type="ECO:0000256" key="8">
    <source>
        <dbReference type="ARBA" id="ARBA00023316"/>
    </source>
</evidence>
<dbReference type="AlphaFoldDB" id="A0A9N8LG73"/>
<dbReference type="PANTHER" id="PTHR31361:SF1">
    <property type="entry name" value="BETA-GLUCAN SYNTHESIS-ASSOCIATED PROTEIN KRE6-RELATED"/>
    <property type="match status" value="1"/>
</dbReference>
<keyword evidence="4" id="KW-0735">Signal-anchor</keyword>
<feature type="region of interest" description="Disordered" evidence="9">
    <location>
        <begin position="262"/>
        <end position="281"/>
    </location>
</feature>
<dbReference type="InterPro" id="IPR005629">
    <property type="entry name" value="Skn1/Kre6/Sbg1"/>
</dbReference>
<dbReference type="GO" id="GO:0015926">
    <property type="term" value="F:glucosidase activity"/>
    <property type="evidence" value="ECO:0007669"/>
    <property type="project" value="TreeGrafter"/>
</dbReference>
<dbReference type="PANTHER" id="PTHR31361">
    <property type="entry name" value="BETA-GLUCAN SYNTHESIS-ASSOCIATED PROTEIN KRE6-RELATED"/>
    <property type="match status" value="1"/>
</dbReference>
<dbReference type="Pfam" id="PF03935">
    <property type="entry name" value="SKN1_KRE6_Sbg1"/>
    <property type="match status" value="1"/>
</dbReference>
<dbReference type="FunFam" id="2.60.120.200:FF:000135">
    <property type="entry name" value="Related to KRE6-glucan synthase subunit"/>
    <property type="match status" value="1"/>
</dbReference>
<dbReference type="Gene3D" id="2.60.120.200">
    <property type="match status" value="1"/>
</dbReference>
<evidence type="ECO:0000256" key="1">
    <source>
        <dbReference type="ARBA" id="ARBA00004606"/>
    </source>
</evidence>
<sequence>MLGYRDGASRSDSPVSADHEQQGSHNPYFAQGDQVPTQLSPDNDNGQFFSPAGSSEDHPLGRIQLRDPPSSSGHIPSSSSNHFQQGRSTALNPASTTSSFSHAFREIGLNASNEPLPRRGFLNVPQGAGYGGLGSRSGLRPLSQNNSATVDGADYKIGGHYPDVSVFLDKPEDDDWLHDVRGPGDLRVSYMCFTVRGLLNVGFLALLGCALLMLFAGWPVLTYVNKVTGFSLWRTSDVAPLPLGPTWINVLDNNGNPQRVTKSPLRGLIDRDTPDSAKTKMSSDGQRKMKLVFSDEFNEDGRTFFEGDDPYWTAVDLNYWGTSDYEWYTPLGATTKDGSLQISLTEQPMNNLNFKSAMLQSWNKLCVQGGYLEVSVMLPGDPTVPGYWPAVWTMGNLGRAGYGATNEGMWPYNYDTCDVGTMPNQTYLANGTGGPLAAEVTATYPDSHGPGVSIHPGQKLSRCTCAASTDHPGPKHEDGSWMGRGASELDLLVSLQAAPYNSGQNITPGFTEVYHKEDTMNVYVGGVYQQAVSAIIRTPQNAYQLSGGDFSTYGVEWVPHYRDVDPYVTWMTAGEKSWRLNAGALGPDKLTEVGQRLVPPEPMYIIFNLGISGAFTFVDWKKIQFPGVMSIDYVRIYQDEGMESLSCDGAFPEMPTVAYIEKHAEAYWNANLTTWKGKREAGAYGKVFPGNAIKGECS</sequence>
<keyword evidence="6 10" id="KW-0472">Membrane</keyword>
<dbReference type="GO" id="GO:0006078">
    <property type="term" value="P:(1-&gt;6)-beta-D-glucan biosynthetic process"/>
    <property type="evidence" value="ECO:0007669"/>
    <property type="project" value="TreeGrafter"/>
</dbReference>
<gene>
    <name evidence="11" type="ORF">JKILLFL_G9917</name>
</gene>
<evidence type="ECO:0000256" key="9">
    <source>
        <dbReference type="SAM" id="MobiDB-lite"/>
    </source>
</evidence>
<dbReference type="PROSITE" id="PS51762">
    <property type="entry name" value="GH16_2"/>
    <property type="match status" value="1"/>
</dbReference>
<feature type="compositionally biased region" description="Polar residues" evidence="9">
    <location>
        <begin position="81"/>
        <end position="97"/>
    </location>
</feature>
<proteinExistence type="inferred from homology"/>
<dbReference type="GO" id="GO:0031505">
    <property type="term" value="P:fungal-type cell wall organization"/>
    <property type="evidence" value="ECO:0007669"/>
    <property type="project" value="TreeGrafter"/>
</dbReference>
<organism evidence="11 12">
    <name type="scientific">Tilletia laevis</name>
    <dbReference type="NCBI Taxonomy" id="157183"/>
    <lineage>
        <taxon>Eukaryota</taxon>
        <taxon>Fungi</taxon>
        <taxon>Dikarya</taxon>
        <taxon>Basidiomycota</taxon>
        <taxon>Ustilaginomycotina</taxon>
        <taxon>Exobasidiomycetes</taxon>
        <taxon>Tilletiales</taxon>
        <taxon>Tilletiaceae</taxon>
        <taxon>Tilletia</taxon>
    </lineage>
</organism>
<feature type="compositionally biased region" description="Polar residues" evidence="9">
    <location>
        <begin position="34"/>
        <end position="48"/>
    </location>
</feature>
<feature type="compositionally biased region" description="Basic and acidic residues" evidence="9">
    <location>
        <begin position="268"/>
        <end position="278"/>
    </location>
</feature>
<evidence type="ECO:0000256" key="2">
    <source>
        <dbReference type="ARBA" id="ARBA00010962"/>
    </source>
</evidence>
<evidence type="ECO:0000256" key="3">
    <source>
        <dbReference type="ARBA" id="ARBA00022692"/>
    </source>
</evidence>
<feature type="transmembrane region" description="Helical" evidence="10">
    <location>
        <begin position="197"/>
        <end position="221"/>
    </location>
</feature>
<feature type="compositionally biased region" description="Low complexity" evidence="9">
    <location>
        <begin position="68"/>
        <end position="80"/>
    </location>
</feature>
<accession>A0A9N8LG73</accession>
<evidence type="ECO:0000313" key="12">
    <source>
        <dbReference type="Proteomes" id="UP000836404"/>
    </source>
</evidence>
<dbReference type="SUPFAM" id="SSF49899">
    <property type="entry name" value="Concanavalin A-like lectins/glucanases"/>
    <property type="match status" value="1"/>
</dbReference>
<comment type="similarity">
    <text evidence="2">Belongs to the SKN1/KRE6 family.</text>
</comment>
<keyword evidence="3 10" id="KW-0812">Transmembrane</keyword>
<name>A0A9N8LG73_9BASI</name>
<reference evidence="11 12" key="1">
    <citation type="submission" date="2020-10" db="EMBL/GenBank/DDBJ databases">
        <authorList>
            <person name="Sedaghatjoo S."/>
        </authorList>
    </citation>
    <scope>NUCLEOTIDE SEQUENCE [LARGE SCALE GENOMIC DNA]</scope>
    <source>
        <strain evidence="11 12">LLFL</strain>
    </source>
</reference>
<keyword evidence="7" id="KW-0325">Glycoprotein</keyword>
<comment type="caution">
    <text evidence="11">The sequence shown here is derived from an EMBL/GenBank/DDBJ whole genome shotgun (WGS) entry which is preliminary data.</text>
</comment>
<keyword evidence="5 10" id="KW-1133">Transmembrane helix</keyword>
<protein>
    <submittedName>
        <fullName evidence="11">Uncharacterized protein</fullName>
    </submittedName>
</protein>
<evidence type="ECO:0000256" key="10">
    <source>
        <dbReference type="SAM" id="Phobius"/>
    </source>
</evidence>
<dbReference type="EMBL" id="CAJHJF010001596">
    <property type="protein sequence ID" value="CAD6919313.1"/>
    <property type="molecule type" value="Genomic_DNA"/>
</dbReference>
<dbReference type="GO" id="GO:0005789">
    <property type="term" value="C:endoplasmic reticulum membrane"/>
    <property type="evidence" value="ECO:0007669"/>
    <property type="project" value="TreeGrafter"/>
</dbReference>
<evidence type="ECO:0000256" key="7">
    <source>
        <dbReference type="ARBA" id="ARBA00023180"/>
    </source>
</evidence>
<keyword evidence="12" id="KW-1185">Reference proteome</keyword>
<feature type="region of interest" description="Disordered" evidence="9">
    <location>
        <begin position="1"/>
        <end position="97"/>
    </location>
</feature>
<evidence type="ECO:0000256" key="6">
    <source>
        <dbReference type="ARBA" id="ARBA00023136"/>
    </source>
</evidence>